<accession>A0ABT9YCX2</accession>
<protein>
    <recommendedName>
        <fullName evidence="3">Nucleotidase</fullName>
        <ecNumber evidence="3">3.1.3.-</ecNumber>
    </recommendedName>
</protein>
<dbReference type="Proteomes" id="UP001225034">
    <property type="component" value="Unassembled WGS sequence"/>
</dbReference>
<evidence type="ECO:0000313" key="4">
    <source>
        <dbReference type="EMBL" id="MDQ0205571.1"/>
    </source>
</evidence>
<dbReference type="PANTHER" id="PTHR35134">
    <property type="entry name" value="NUCLEOTIDASE YQFW-RELATED"/>
    <property type="match status" value="1"/>
</dbReference>
<dbReference type="InterPro" id="IPR009206">
    <property type="entry name" value="Nucleotidase_putative"/>
</dbReference>
<dbReference type="RefSeq" id="WP_306979332.1">
    <property type="nucleotide sequence ID" value="NZ_JAUSUA010000001.1"/>
</dbReference>
<evidence type="ECO:0000256" key="3">
    <source>
        <dbReference type="PIRNR" id="PIRNR021362"/>
    </source>
</evidence>
<gene>
    <name evidence="4" type="ORF">J2S05_000345</name>
</gene>
<dbReference type="InterPro" id="IPR052419">
    <property type="entry name" value="5_3-deoxyribonucleotidase-like"/>
</dbReference>
<comment type="caution">
    <text evidence="4">The sequence shown here is derived from an EMBL/GenBank/DDBJ whole genome shotgun (WGS) entry which is preliminary data.</text>
</comment>
<keyword evidence="2 3" id="KW-0378">Hydrolase</keyword>
<proteinExistence type="inferred from homology"/>
<reference evidence="4 5" key="1">
    <citation type="submission" date="2023-07" db="EMBL/GenBank/DDBJ databases">
        <title>Genomic Encyclopedia of Type Strains, Phase IV (KMG-IV): sequencing the most valuable type-strain genomes for metagenomic binning, comparative biology and taxonomic classification.</title>
        <authorList>
            <person name="Goeker M."/>
        </authorList>
    </citation>
    <scope>NUCLEOTIDE SEQUENCE [LARGE SCALE GENOMIC DNA]</scope>
    <source>
        <strain evidence="4 5">DSM 19154</strain>
    </source>
</reference>
<dbReference type="Gene3D" id="3.40.50.1000">
    <property type="entry name" value="HAD superfamily/HAD-like"/>
    <property type="match status" value="1"/>
</dbReference>
<keyword evidence="5" id="KW-1185">Reference proteome</keyword>
<dbReference type="PIRSF" id="PIRSF021362">
    <property type="entry name" value="UCP021362_HAD"/>
    <property type="match status" value="1"/>
</dbReference>
<dbReference type="SUPFAM" id="SSF56784">
    <property type="entry name" value="HAD-like"/>
    <property type="match status" value="1"/>
</dbReference>
<comment type="similarity">
    <text evidence="1 3">Belongs to the 5'(3')-deoxyribonucleotidase family.</text>
</comment>
<dbReference type="EC" id="3.1.3.-" evidence="3"/>
<dbReference type="Pfam" id="PF06941">
    <property type="entry name" value="NT5C"/>
    <property type="match status" value="1"/>
</dbReference>
<evidence type="ECO:0000256" key="1">
    <source>
        <dbReference type="ARBA" id="ARBA00009589"/>
    </source>
</evidence>
<sequence>MKKLRLGLDIDGTVTDPAAFVPALNKSFNKELVLEDLTSFDLTGILGISREEFGQWMKDHESEIYAKVELASHVKSILEKWQDQYELYYVTARGSYLESVTQDWFELNKLPYHHIELLGQHDKIEAVNTHRIDLFFEDKHDNAVEIATACSIPVILLDTPYNQGEDPDGVIRVKNWLEAEQWVLDWTKQFEHDAND</sequence>
<organism evidence="4 5">
    <name type="scientific">Alkalicoccobacillus murimartini</name>
    <dbReference type="NCBI Taxonomy" id="171685"/>
    <lineage>
        <taxon>Bacteria</taxon>
        <taxon>Bacillati</taxon>
        <taxon>Bacillota</taxon>
        <taxon>Bacilli</taxon>
        <taxon>Bacillales</taxon>
        <taxon>Bacillaceae</taxon>
        <taxon>Alkalicoccobacillus</taxon>
    </lineage>
</organism>
<dbReference type="InterPro" id="IPR023214">
    <property type="entry name" value="HAD_sf"/>
</dbReference>
<name>A0ABT9YCX2_9BACI</name>
<dbReference type="InterPro" id="IPR036412">
    <property type="entry name" value="HAD-like_sf"/>
</dbReference>
<evidence type="ECO:0000256" key="2">
    <source>
        <dbReference type="ARBA" id="ARBA00022801"/>
    </source>
</evidence>
<evidence type="ECO:0000313" key="5">
    <source>
        <dbReference type="Proteomes" id="UP001225034"/>
    </source>
</evidence>
<dbReference type="PANTHER" id="PTHR35134:SF2">
    <property type="entry name" value="NUCLEOTIDASE YQFW-RELATED"/>
    <property type="match status" value="1"/>
</dbReference>
<dbReference type="InterPro" id="IPR010708">
    <property type="entry name" value="5'(3')-deoxyribonucleotidase"/>
</dbReference>
<dbReference type="EMBL" id="JAUSUA010000001">
    <property type="protein sequence ID" value="MDQ0205571.1"/>
    <property type="molecule type" value="Genomic_DNA"/>
</dbReference>